<reference evidence="1 2" key="1">
    <citation type="submission" date="2013-02" db="EMBL/GenBank/DDBJ databases">
        <title>The Genome Sequence of Acinetobacter gerneri CIP 107464.</title>
        <authorList>
            <consortium name="The Broad Institute Genome Sequencing Platform"/>
            <consortium name="The Broad Institute Genome Sequencing Center for Infectious Disease"/>
            <person name="Cerqueira G."/>
            <person name="Feldgarden M."/>
            <person name="Courvalin P."/>
            <person name="Perichon B."/>
            <person name="Grillot-Courvalin C."/>
            <person name="Clermont D."/>
            <person name="Rocha E."/>
            <person name="Yoon E.-J."/>
            <person name="Nemec A."/>
            <person name="Walker B."/>
            <person name="Young S.K."/>
            <person name="Zeng Q."/>
            <person name="Gargeya S."/>
            <person name="Fitzgerald M."/>
            <person name="Haas B."/>
            <person name="Abouelleil A."/>
            <person name="Alvarado L."/>
            <person name="Arachchi H.M."/>
            <person name="Berlin A.M."/>
            <person name="Chapman S.B."/>
            <person name="Dewar J."/>
            <person name="Goldberg J."/>
            <person name="Griggs A."/>
            <person name="Gujja S."/>
            <person name="Hansen M."/>
            <person name="Howarth C."/>
            <person name="Imamovic A."/>
            <person name="Larimer J."/>
            <person name="McCowan C."/>
            <person name="Murphy C."/>
            <person name="Neiman D."/>
            <person name="Pearson M."/>
            <person name="Priest M."/>
            <person name="Roberts A."/>
            <person name="Saif S."/>
            <person name="Shea T."/>
            <person name="Sisk P."/>
            <person name="Sykes S."/>
            <person name="Wortman J."/>
            <person name="Nusbaum C."/>
            <person name="Birren B."/>
        </authorList>
    </citation>
    <scope>NUCLEOTIDE SEQUENCE [LARGE SCALE GENOMIC DNA]</scope>
    <source>
        <strain evidence="1 2">CIP 107464</strain>
    </source>
</reference>
<name>N8ZJ25_9GAMM</name>
<dbReference type="HOGENOM" id="CLU_202453_0_0_6"/>
<feature type="non-terminal residue" evidence="1">
    <location>
        <position position="69"/>
    </location>
</feature>
<sequence length="69" mass="7685">MIVDFFRHGSGLSKGCLDYLLGEDREREHAQVLSGDVDLTAQLIDSSPFAKKYTSGCLSFYEHALSDQD</sequence>
<comment type="caution">
    <text evidence="1">The sequence shown here is derived from an EMBL/GenBank/DDBJ whole genome shotgun (WGS) entry which is preliminary data.</text>
</comment>
<organism evidence="1 2">
    <name type="scientific">Acinetobacter gerneri DSM 14967 = CIP 107464 = MTCC 9824</name>
    <dbReference type="NCBI Taxonomy" id="1120926"/>
    <lineage>
        <taxon>Bacteria</taxon>
        <taxon>Pseudomonadati</taxon>
        <taxon>Pseudomonadota</taxon>
        <taxon>Gammaproteobacteria</taxon>
        <taxon>Moraxellales</taxon>
        <taxon>Moraxellaceae</taxon>
        <taxon>Acinetobacter</taxon>
    </lineage>
</organism>
<keyword evidence="2" id="KW-1185">Reference proteome</keyword>
<dbReference type="EMBL" id="APPN01000084">
    <property type="protein sequence ID" value="ENV31515.1"/>
    <property type="molecule type" value="Genomic_DNA"/>
</dbReference>
<accession>N8ZJ25</accession>
<evidence type="ECO:0000313" key="1">
    <source>
        <dbReference type="EMBL" id="ENV31515.1"/>
    </source>
</evidence>
<dbReference type="Proteomes" id="UP000013117">
    <property type="component" value="Unassembled WGS sequence"/>
</dbReference>
<dbReference type="AlphaFoldDB" id="N8ZJ25"/>
<evidence type="ECO:0000313" key="2">
    <source>
        <dbReference type="Proteomes" id="UP000013117"/>
    </source>
</evidence>
<protein>
    <submittedName>
        <fullName evidence="1">Uncharacterized protein</fullName>
    </submittedName>
</protein>
<gene>
    <name evidence="1" type="ORF">F960_04340</name>
</gene>
<proteinExistence type="predicted"/>